<keyword evidence="2" id="KW-1133">Transmembrane helix</keyword>
<evidence type="ECO:0000256" key="2">
    <source>
        <dbReference type="SAM" id="Phobius"/>
    </source>
</evidence>
<evidence type="ECO:0000256" key="1">
    <source>
        <dbReference type="SAM" id="MobiDB-lite"/>
    </source>
</evidence>
<dbReference type="RefSeq" id="WP_191252506.1">
    <property type="nucleotide sequence ID" value="NZ_BNAY01000001.1"/>
</dbReference>
<organism evidence="3 4">
    <name type="scientific">Amycolatopsis oliviviridis</name>
    <dbReference type="NCBI Taxonomy" id="1471590"/>
    <lineage>
        <taxon>Bacteria</taxon>
        <taxon>Bacillati</taxon>
        <taxon>Actinomycetota</taxon>
        <taxon>Actinomycetes</taxon>
        <taxon>Pseudonocardiales</taxon>
        <taxon>Pseudonocardiaceae</taxon>
        <taxon>Amycolatopsis</taxon>
    </lineage>
</organism>
<keyword evidence="4" id="KW-1185">Reference proteome</keyword>
<accession>A0ABQ3L8K0</accession>
<comment type="caution">
    <text evidence="3">The sequence shown here is derived from an EMBL/GenBank/DDBJ whole genome shotgun (WGS) entry which is preliminary data.</text>
</comment>
<feature type="region of interest" description="Disordered" evidence="1">
    <location>
        <begin position="120"/>
        <end position="160"/>
    </location>
</feature>
<feature type="transmembrane region" description="Helical" evidence="2">
    <location>
        <begin position="79"/>
        <end position="103"/>
    </location>
</feature>
<proteinExistence type="predicted"/>
<sequence>MESLSYTVIETIPRVLLLVVGLLGLIFSIKGRSRGVSGLLVGAFAIMIVTTLASIVWQFVLSNISSWAGGLDASEIRMILMGVGIPLEALTVLSWLLVAIGVVKSGRSLRQPAPVPYPGQAGYPMAAQPPGFPAPQPGTAQPGQPQPPAQQPPNPQQPPN</sequence>
<protein>
    <recommendedName>
        <fullName evidence="5">CvpA family protein</fullName>
    </recommendedName>
</protein>
<dbReference type="EMBL" id="BNAY01000001">
    <property type="protein sequence ID" value="GHH06570.1"/>
    <property type="molecule type" value="Genomic_DNA"/>
</dbReference>
<gene>
    <name evidence="3" type="ORF">GCM10017790_12110</name>
</gene>
<evidence type="ECO:0000313" key="4">
    <source>
        <dbReference type="Proteomes" id="UP000635387"/>
    </source>
</evidence>
<evidence type="ECO:0000313" key="3">
    <source>
        <dbReference type="EMBL" id="GHH06570.1"/>
    </source>
</evidence>
<reference evidence="4" key="1">
    <citation type="journal article" date="2019" name="Int. J. Syst. Evol. Microbiol.">
        <title>The Global Catalogue of Microorganisms (GCM) 10K type strain sequencing project: providing services to taxonomists for standard genome sequencing and annotation.</title>
        <authorList>
            <consortium name="The Broad Institute Genomics Platform"/>
            <consortium name="The Broad Institute Genome Sequencing Center for Infectious Disease"/>
            <person name="Wu L."/>
            <person name="Ma J."/>
        </authorList>
    </citation>
    <scope>NUCLEOTIDE SEQUENCE [LARGE SCALE GENOMIC DNA]</scope>
    <source>
        <strain evidence="4">CGMCC 4.7683</strain>
    </source>
</reference>
<evidence type="ECO:0008006" key="5">
    <source>
        <dbReference type="Google" id="ProtNLM"/>
    </source>
</evidence>
<feature type="transmembrane region" description="Helical" evidence="2">
    <location>
        <begin position="36"/>
        <end position="59"/>
    </location>
</feature>
<dbReference type="Proteomes" id="UP000635387">
    <property type="component" value="Unassembled WGS sequence"/>
</dbReference>
<keyword evidence="2" id="KW-0472">Membrane</keyword>
<feature type="transmembrane region" description="Helical" evidence="2">
    <location>
        <begin position="12"/>
        <end position="29"/>
    </location>
</feature>
<feature type="compositionally biased region" description="Pro residues" evidence="1">
    <location>
        <begin position="144"/>
        <end position="160"/>
    </location>
</feature>
<name>A0ABQ3L8K0_9PSEU</name>
<keyword evidence="2" id="KW-0812">Transmembrane</keyword>